<accession>A0A1T4PS29</accession>
<organism evidence="3 4">
    <name type="scientific">Treponema berlinense</name>
    <dbReference type="NCBI Taxonomy" id="225004"/>
    <lineage>
        <taxon>Bacteria</taxon>
        <taxon>Pseudomonadati</taxon>
        <taxon>Spirochaetota</taxon>
        <taxon>Spirochaetia</taxon>
        <taxon>Spirochaetales</taxon>
        <taxon>Treponemataceae</taxon>
        <taxon>Treponema</taxon>
    </lineage>
</organism>
<dbReference type="AlphaFoldDB" id="A0A1T4PS29"/>
<dbReference type="Proteomes" id="UP000190395">
    <property type="component" value="Unassembled WGS sequence"/>
</dbReference>
<dbReference type="Gene3D" id="1.25.40.10">
    <property type="entry name" value="Tetratricopeptide repeat domain"/>
    <property type="match status" value="3"/>
</dbReference>
<dbReference type="InterPro" id="IPR011990">
    <property type="entry name" value="TPR-like_helical_dom_sf"/>
</dbReference>
<name>A0A1T4PS29_9SPIR</name>
<dbReference type="InterPro" id="IPR058109">
    <property type="entry name" value="FlcA_C"/>
</dbReference>
<protein>
    <recommendedName>
        <fullName evidence="5">Tetratricopeptide repeat-containing protein</fullName>
    </recommendedName>
</protein>
<dbReference type="GeneID" id="303367932"/>
<evidence type="ECO:0000256" key="1">
    <source>
        <dbReference type="SAM" id="MobiDB-lite"/>
    </source>
</evidence>
<feature type="compositionally biased region" description="Acidic residues" evidence="1">
    <location>
        <begin position="171"/>
        <end position="186"/>
    </location>
</feature>
<feature type="compositionally biased region" description="Polar residues" evidence="1">
    <location>
        <begin position="284"/>
        <end position="302"/>
    </location>
</feature>
<feature type="compositionally biased region" description="Acidic residues" evidence="1">
    <location>
        <begin position="243"/>
        <end position="255"/>
    </location>
</feature>
<keyword evidence="2" id="KW-0812">Transmembrane</keyword>
<feature type="transmembrane region" description="Helical" evidence="2">
    <location>
        <begin position="563"/>
        <end position="589"/>
    </location>
</feature>
<keyword evidence="4" id="KW-1185">Reference proteome</keyword>
<evidence type="ECO:0000256" key="2">
    <source>
        <dbReference type="SAM" id="Phobius"/>
    </source>
</evidence>
<gene>
    <name evidence="3" type="ORF">SAMN02745152_01701</name>
</gene>
<feature type="compositionally biased region" description="Low complexity" evidence="1">
    <location>
        <begin position="324"/>
        <end position="339"/>
    </location>
</feature>
<dbReference type="InterPro" id="IPR019734">
    <property type="entry name" value="TPR_rpt"/>
</dbReference>
<evidence type="ECO:0000313" key="4">
    <source>
        <dbReference type="Proteomes" id="UP000190395"/>
    </source>
</evidence>
<proteinExistence type="predicted"/>
<dbReference type="OrthoDB" id="349862at2"/>
<dbReference type="NCBIfam" id="NF047372">
    <property type="entry name" value="FlcA_NTERM"/>
    <property type="match status" value="1"/>
</dbReference>
<dbReference type="EMBL" id="FUXC01000010">
    <property type="protein sequence ID" value="SJZ94444.1"/>
    <property type="molecule type" value="Genomic_DNA"/>
</dbReference>
<dbReference type="SUPFAM" id="SSF48452">
    <property type="entry name" value="TPR-like"/>
    <property type="match status" value="2"/>
</dbReference>
<reference evidence="3 4" key="1">
    <citation type="submission" date="2017-02" db="EMBL/GenBank/DDBJ databases">
        <authorList>
            <person name="Peterson S.W."/>
        </authorList>
    </citation>
    <scope>NUCLEOTIDE SEQUENCE [LARGE SCALE GENOMIC DNA]</scope>
    <source>
        <strain evidence="3 4">ATCC BAA-909</strain>
    </source>
</reference>
<feature type="region of interest" description="Disordered" evidence="1">
    <location>
        <begin position="22"/>
        <end position="360"/>
    </location>
</feature>
<dbReference type="STRING" id="225004.SAMN02745152_01701"/>
<sequence length="1123" mass="126191">MPGLNQLKKFASDMRNVGDEVKIRAQRGEKPAVVSLPEGISEADDSEDFVLGLPEKTDAAPEESESAVDSGEENKDTDLGSPAQENDAVPDLDSILNANASQSDDEPDLSEFIDEPEKKEPEEIPLEDLDLEALLKSAPEESAQTEAEQENVPFDESFGENLSKPDKKSDDFEDMQMPDLPEDMDFGTEPAASKNDDDFAFNGEAIDLNADLPEDIVEKDGFSPLPAENSAQKEQNELKNAENLEDTPDSSDFELDDKIKDIENPLGFSEAQKADENFDENLNGGLNSSPNASPDTSPNASPDTHPDASPNASLNDFSLPDFDSFSMESPENSASSENSDFLENSGAQTTEEENNTAAAEILKGLSGSVDASADVPAEDFSSSIEELGSDENIDFGAGSASFPGGDEFPETSLPGIGKNLPDDDFLLDDDFKIPGFSDTQTAAFDKRGRPKVDNVDFSQAKNGRPKNTLTEEEYAVFRKNLSDYPLNLRLAIEDLVVKNEFTDDAVFEIIQKILNKAPARQIASQLEKMLDISIDVPRDYERRSFAQYEAYKQSFQYQLKNRIIPGTIAGIVIAFVVSLLFQAGVLFVYKPIMAKIIYKQGYALLQNNEYPQSESKFIDAVQYKPIKKWFFKYAEGYREHKQFERAAQMYKNILGVFKHDKNAGLDWAEMELYDRANYERSEEIVRREILDWHINDSDGILLLGDVFLEWGETDFAKYEQARQTYSDLIQLYGATDLYMSRMLRYFIRTDKLKNVIELKNRFYPREKSLEAKDWTELSGYLLDKLYGNLSRSDEYLRAKIEDVKAMLDIAEKKDSKNPLAHYNLARYFIRNSNFESARRKLLASLDCFDKLAVRTKKSVYSEIDACRLLGELYTDLSQYIKAQEAYTRGIDLFQSENEKNGLEGDLNTGILYADMGDIEYFISGDMDAALKNYEYSVLNKNSTPTVNYRIGVINYNKQNYENALTFFIKALEKKDADQNLLLAAGNTLALRGDNFAAQGYYNRLLSLLNEEKAHHALLFPQAKEEDSQLVEMILKTNNNLGVVLNKIARQTGNSQMNGKSFECFVESIRAWDALTRNQETMVRLGGSNLALQNSKYISASMAEFEPAIYTDIPRTLVGEKVLK</sequence>
<dbReference type="SMART" id="SM00028">
    <property type="entry name" value="TPR"/>
    <property type="match status" value="4"/>
</dbReference>
<evidence type="ECO:0000313" key="3">
    <source>
        <dbReference type="EMBL" id="SJZ94444.1"/>
    </source>
</evidence>
<dbReference type="RefSeq" id="WP_078931432.1">
    <property type="nucleotide sequence ID" value="NZ_FUXC01000010.1"/>
</dbReference>
<feature type="compositionally biased region" description="Acidic residues" evidence="1">
    <location>
        <begin position="103"/>
        <end position="114"/>
    </location>
</feature>
<dbReference type="InterPro" id="IPR058123">
    <property type="entry name" value="FlcA_N"/>
</dbReference>
<dbReference type="NCBIfam" id="NF047371">
    <property type="entry name" value="FlcA_CTERM"/>
    <property type="match status" value="1"/>
</dbReference>
<keyword evidence="2" id="KW-0472">Membrane</keyword>
<evidence type="ECO:0008006" key="5">
    <source>
        <dbReference type="Google" id="ProtNLM"/>
    </source>
</evidence>
<keyword evidence="2" id="KW-1133">Transmembrane helix</keyword>